<evidence type="ECO:0000256" key="2">
    <source>
        <dbReference type="ARBA" id="ARBA00022692"/>
    </source>
</evidence>
<dbReference type="Gene3D" id="1.10.3460.10">
    <property type="entry name" value="Chlorophyll a/b binding protein domain"/>
    <property type="match status" value="1"/>
</dbReference>
<dbReference type="AlphaFoldDB" id="A0AAW1PG50"/>
<name>A0AAW1PG50_9CHLO</name>
<evidence type="ECO:0000256" key="1">
    <source>
        <dbReference type="ARBA" id="ARBA00004141"/>
    </source>
</evidence>
<evidence type="ECO:0000313" key="8">
    <source>
        <dbReference type="Proteomes" id="UP001489004"/>
    </source>
</evidence>
<dbReference type="PANTHER" id="PTHR14154">
    <property type="entry name" value="UPF0041 BRAIN PROTEIN 44-RELATED"/>
    <property type="match status" value="1"/>
</dbReference>
<dbReference type="SUPFAM" id="SSF103511">
    <property type="entry name" value="Chlorophyll a-b binding protein"/>
    <property type="match status" value="1"/>
</dbReference>
<feature type="transmembrane region" description="Helical" evidence="6">
    <location>
        <begin position="133"/>
        <end position="152"/>
    </location>
</feature>
<keyword evidence="4 6" id="KW-0472">Membrane</keyword>
<proteinExistence type="predicted"/>
<comment type="caution">
    <text evidence="7">The sequence shown here is derived from an EMBL/GenBank/DDBJ whole genome shotgun (WGS) entry which is preliminary data.</text>
</comment>
<reference evidence="7 8" key="1">
    <citation type="journal article" date="2024" name="Nat. Commun.">
        <title>Phylogenomics reveals the evolutionary origins of lichenization in chlorophyte algae.</title>
        <authorList>
            <person name="Puginier C."/>
            <person name="Libourel C."/>
            <person name="Otte J."/>
            <person name="Skaloud P."/>
            <person name="Haon M."/>
            <person name="Grisel S."/>
            <person name="Petersen M."/>
            <person name="Berrin J.G."/>
            <person name="Delaux P.M."/>
            <person name="Dal Grande F."/>
            <person name="Keller J."/>
        </authorList>
    </citation>
    <scope>NUCLEOTIDE SEQUENCE [LARGE SCALE GENOMIC DNA]</scope>
    <source>
        <strain evidence="7 8">SAG 2043</strain>
    </source>
</reference>
<evidence type="ECO:0000256" key="4">
    <source>
        <dbReference type="ARBA" id="ARBA00023136"/>
    </source>
</evidence>
<accession>A0AAW1PG50</accession>
<dbReference type="GO" id="GO:0016020">
    <property type="term" value="C:membrane"/>
    <property type="evidence" value="ECO:0007669"/>
    <property type="project" value="UniProtKB-SubCell"/>
</dbReference>
<keyword evidence="2 6" id="KW-0812">Transmembrane</keyword>
<evidence type="ECO:0000313" key="7">
    <source>
        <dbReference type="EMBL" id="KAK9807562.1"/>
    </source>
</evidence>
<keyword evidence="3 6" id="KW-1133">Transmembrane helix</keyword>
<evidence type="ECO:0000256" key="3">
    <source>
        <dbReference type="ARBA" id="ARBA00022989"/>
    </source>
</evidence>
<evidence type="ECO:0008006" key="9">
    <source>
        <dbReference type="Google" id="ProtNLM"/>
    </source>
</evidence>
<protein>
    <recommendedName>
        <fullName evidence="9">Early light-induced protein</fullName>
    </recommendedName>
</protein>
<evidence type="ECO:0000256" key="5">
    <source>
        <dbReference type="SAM" id="MobiDB-lite"/>
    </source>
</evidence>
<dbReference type="Proteomes" id="UP001489004">
    <property type="component" value="Unassembled WGS sequence"/>
</dbReference>
<comment type="subcellular location">
    <subcellularLocation>
        <location evidence="1">Membrane</location>
        <topology evidence="1">Multi-pass membrane protein</topology>
    </subcellularLocation>
</comment>
<sequence>MTARPMRSNRAMRVRASNEPSNLGSQLKEASQEFLEREKDLVNDAGLEPLVQGRAPVTGPVNNFDDAVIKAGTKETEKLGTEVSFPDAMRFRGSAPELINSRLAMLGVIAGFVTEKVTGETVFEQVGKAPGPISLVFLAITVASLIPIVRGVPRKTSNGLTPTAEIWNGRVAMVGFASLLATDAWQLFIHAQMDKAASLM</sequence>
<gene>
    <name evidence="7" type="ORF">WJX72_002611</name>
</gene>
<organism evidence="7 8">
    <name type="scientific">[Myrmecia] bisecta</name>
    <dbReference type="NCBI Taxonomy" id="41462"/>
    <lineage>
        <taxon>Eukaryota</taxon>
        <taxon>Viridiplantae</taxon>
        <taxon>Chlorophyta</taxon>
        <taxon>core chlorophytes</taxon>
        <taxon>Trebouxiophyceae</taxon>
        <taxon>Trebouxiales</taxon>
        <taxon>Trebouxiaceae</taxon>
        <taxon>Myrmecia</taxon>
    </lineage>
</organism>
<evidence type="ECO:0000256" key="6">
    <source>
        <dbReference type="SAM" id="Phobius"/>
    </source>
</evidence>
<keyword evidence="8" id="KW-1185">Reference proteome</keyword>
<dbReference type="EMBL" id="JALJOR010000012">
    <property type="protein sequence ID" value="KAK9807562.1"/>
    <property type="molecule type" value="Genomic_DNA"/>
</dbReference>
<feature type="region of interest" description="Disordered" evidence="5">
    <location>
        <begin position="1"/>
        <end position="25"/>
    </location>
</feature>